<evidence type="ECO:0000313" key="2">
    <source>
        <dbReference type="Proteomes" id="UP000002730"/>
    </source>
</evidence>
<gene>
    <name evidence="1" type="ordered locus">Clocel_3149</name>
</gene>
<keyword evidence="2" id="KW-1185">Reference proteome</keyword>
<protein>
    <recommendedName>
        <fullName evidence="3">ATP-grasp domain-containing protein</fullName>
    </recommendedName>
</protein>
<accession>D9SU81</accession>
<dbReference type="KEGG" id="ccb:Clocel_3149"/>
<evidence type="ECO:0008006" key="3">
    <source>
        <dbReference type="Google" id="ProtNLM"/>
    </source>
</evidence>
<sequence>MKSYVSLDEIVEDLNKNMASEKIIISCRDEILKKGEISKSDIEAFKKAKEEFLNGKSMLLKIFNDKAKFALDWSFLGDVYSDNFLDIKNENDSLNIKEIDMRYNYYLQVLSLLVTKGNNISLVSNSALEGQIGILNLWIEKNILSLEDINKIYVINDLKNIHWSKSGNVVQAIAYSLNNNIDLSMTKLSDFLDGKITLISPDELRKILSNYKYFTPFYTKYHDVLKKNSINIYVNSKLIKFSPRNFLYNIKESGIFNESLIPLGNVFKKDEKKSFDKLIRKIGVEYWLKLDGTSGSTVLKLNVKDDVEKIIKDFEKINIINKSYNNLVRPNCIIDNSFELEIAQDIGTKFNSENMNHFNIQVGVINTNDVSKKFLPVIINISDKKDIGNGFAWGNMEKNLKGRIIEKLEQPLLSLCKSLFDKLKEDFIISLEGFAGYLKESNEFDVCLLEANLRISGSCLITLTVHQLFTEIFKLPTETPFVTFNFAIKFKLIELYERIANKYRLGFLVLGYEKDNIYKILIYDKYNLNSKFYENIKLYVEYLKCNLES</sequence>
<organism evidence="1 2">
    <name type="scientific">Clostridium cellulovorans (strain ATCC 35296 / DSM 3052 / OCM 3 / 743B)</name>
    <dbReference type="NCBI Taxonomy" id="573061"/>
    <lineage>
        <taxon>Bacteria</taxon>
        <taxon>Bacillati</taxon>
        <taxon>Bacillota</taxon>
        <taxon>Clostridia</taxon>
        <taxon>Eubacteriales</taxon>
        <taxon>Clostridiaceae</taxon>
        <taxon>Clostridium</taxon>
    </lineage>
</organism>
<dbReference type="EMBL" id="CP002160">
    <property type="protein sequence ID" value="ADL52836.1"/>
    <property type="molecule type" value="Genomic_DNA"/>
</dbReference>
<dbReference type="RefSeq" id="WP_010073215.1">
    <property type="nucleotide sequence ID" value="NC_014393.1"/>
</dbReference>
<dbReference type="HOGENOM" id="CLU_495842_0_0_9"/>
<reference evidence="1 2" key="1">
    <citation type="submission" date="2010-08" db="EMBL/GenBank/DDBJ databases">
        <title>Complete sequence of Clostridium cellulovorans 743B.</title>
        <authorList>
            <consortium name="US DOE Joint Genome Institute"/>
            <person name="Lucas S."/>
            <person name="Copeland A."/>
            <person name="Lapidus A."/>
            <person name="Cheng J.-F."/>
            <person name="Bruce D."/>
            <person name="Goodwin L."/>
            <person name="Pitluck S."/>
            <person name="Chertkov O."/>
            <person name="Detter J.C."/>
            <person name="Han C."/>
            <person name="Tapia R."/>
            <person name="Land M."/>
            <person name="Hauser L."/>
            <person name="Chang Y.-J."/>
            <person name="Jeffries C."/>
            <person name="Kyrpides N."/>
            <person name="Ivanova N."/>
            <person name="Mikhailova N."/>
            <person name="Hemme C.L."/>
            <person name="Woyke T."/>
        </authorList>
    </citation>
    <scope>NUCLEOTIDE SEQUENCE [LARGE SCALE GENOMIC DNA]</scope>
    <source>
        <strain evidence="2">ATCC 35296 / DSM 3052 / OCM 3 / 743B</strain>
    </source>
</reference>
<dbReference type="STRING" id="573061.Clocel_3149"/>
<dbReference type="AlphaFoldDB" id="D9SU81"/>
<proteinExistence type="predicted"/>
<dbReference type="Proteomes" id="UP000002730">
    <property type="component" value="Chromosome"/>
</dbReference>
<name>D9SU81_CLOC7</name>
<evidence type="ECO:0000313" key="1">
    <source>
        <dbReference type="EMBL" id="ADL52836.1"/>
    </source>
</evidence>
<dbReference type="OrthoDB" id="9776689at2"/>